<comment type="similarity">
    <text evidence="1 5">Belongs to the metallo-dependent hydrolases superfamily. CpsB/CapC family.</text>
</comment>
<evidence type="ECO:0000313" key="6">
    <source>
        <dbReference type="EMBL" id="EKU49995.1"/>
    </source>
</evidence>
<gene>
    <name evidence="6" type="ORF">C273_01963</name>
</gene>
<dbReference type="PANTHER" id="PTHR39181:SF1">
    <property type="entry name" value="TYROSINE-PROTEIN PHOSPHATASE YWQE"/>
    <property type="match status" value="1"/>
</dbReference>
<dbReference type="OrthoDB" id="9788539at2"/>
<accession>K9B8C9</accession>
<evidence type="ECO:0000256" key="4">
    <source>
        <dbReference type="ARBA" id="ARBA00051722"/>
    </source>
</evidence>
<organism evidence="6 7">
    <name type="scientific">Staphylococcus massiliensis S46</name>
    <dbReference type="NCBI Taxonomy" id="1229783"/>
    <lineage>
        <taxon>Bacteria</taxon>
        <taxon>Bacillati</taxon>
        <taxon>Bacillota</taxon>
        <taxon>Bacilli</taxon>
        <taxon>Bacillales</taxon>
        <taxon>Staphylococcaceae</taxon>
        <taxon>Staphylococcus</taxon>
    </lineage>
</organism>
<dbReference type="SUPFAM" id="SSF89550">
    <property type="entry name" value="PHP domain-like"/>
    <property type="match status" value="1"/>
</dbReference>
<dbReference type="AlphaFoldDB" id="K9B8C9"/>
<dbReference type="eggNOG" id="COG4464">
    <property type="taxonomic scope" value="Bacteria"/>
</dbReference>
<dbReference type="InterPro" id="IPR016195">
    <property type="entry name" value="Pol/histidinol_Pase-like"/>
</dbReference>
<evidence type="ECO:0000256" key="3">
    <source>
        <dbReference type="ARBA" id="ARBA00022912"/>
    </source>
</evidence>
<dbReference type="Gene3D" id="3.20.20.140">
    <property type="entry name" value="Metal-dependent hydrolases"/>
    <property type="match status" value="1"/>
</dbReference>
<dbReference type="STRING" id="1229783.C273_01963"/>
<evidence type="ECO:0000256" key="5">
    <source>
        <dbReference type="PIRNR" id="PIRNR016557"/>
    </source>
</evidence>
<keyword evidence="7" id="KW-1185">Reference proteome</keyword>
<dbReference type="Pfam" id="PF19567">
    <property type="entry name" value="CpsB_CapC"/>
    <property type="match status" value="1"/>
</dbReference>
<protein>
    <recommendedName>
        <fullName evidence="5">Tyrosine-protein phosphatase</fullName>
        <ecNumber evidence="5">3.1.3.48</ecNumber>
    </recommendedName>
</protein>
<comment type="caution">
    <text evidence="6">The sequence shown here is derived from an EMBL/GenBank/DDBJ whole genome shotgun (WGS) entry which is preliminary data.</text>
</comment>
<dbReference type="PANTHER" id="PTHR39181">
    <property type="entry name" value="TYROSINE-PROTEIN PHOSPHATASE YWQE"/>
    <property type="match status" value="1"/>
</dbReference>
<evidence type="ECO:0000256" key="1">
    <source>
        <dbReference type="ARBA" id="ARBA00005750"/>
    </source>
</evidence>
<keyword evidence="2 5" id="KW-0378">Hydrolase</keyword>
<proteinExistence type="inferred from homology"/>
<dbReference type="GO" id="GO:0030145">
    <property type="term" value="F:manganese ion binding"/>
    <property type="evidence" value="ECO:0007669"/>
    <property type="project" value="UniProtKB-UniRule"/>
</dbReference>
<dbReference type="GO" id="GO:0004725">
    <property type="term" value="F:protein tyrosine phosphatase activity"/>
    <property type="evidence" value="ECO:0007669"/>
    <property type="project" value="UniProtKB-UniRule"/>
</dbReference>
<dbReference type="InterPro" id="IPR016667">
    <property type="entry name" value="Caps_polysacc_synth_CpsB/CapC"/>
</dbReference>
<dbReference type="RefSeq" id="WP_009382158.1">
    <property type="nucleotide sequence ID" value="NZ_AMSQ01000003.1"/>
</dbReference>
<dbReference type="EC" id="3.1.3.48" evidence="5"/>
<reference evidence="6 7" key="1">
    <citation type="journal article" date="2013" name="Genome Announc.">
        <title>Genome Sequence of Staphylococcus massiliensis Strain S46, Isolated from the Surface of Healthy Human Skin.</title>
        <authorList>
            <person name="Srivastav R."/>
            <person name="Singh A."/>
            <person name="Jangir P.K."/>
            <person name="Kumari C."/>
            <person name="Muduli S."/>
            <person name="Sharma R."/>
        </authorList>
    </citation>
    <scope>NUCLEOTIDE SEQUENCE [LARGE SCALE GENOMIC DNA]</scope>
    <source>
        <strain evidence="6 7">S46</strain>
    </source>
</reference>
<evidence type="ECO:0000313" key="7">
    <source>
        <dbReference type="Proteomes" id="UP000009885"/>
    </source>
</evidence>
<name>K9B8C9_9STAP</name>
<sequence length="254" mass="29102">MIDMHNHILMACDDGPNSLEDTITLLKQARDQGITDIIATPHHLHRKYNNTYKSVSQTTLKLNQNLTIKQLGVRIYPGQEIRISDRIFQEIEFEEIKGLNTSRYILIELPISYVPSATSRIFYELLNKGFTPIIAHPERNKEIANDLSVLYDLINQGALSQITASSLLGNFGKHVCKISIQMMNCNLTHFIASDAHDAAIRPFQLGHLEKDVKLKDHQETINMLIDNANHIITNEPIFKSQPFLPKKKKWFKLF</sequence>
<keyword evidence="3 5" id="KW-0904">Protein phosphatase</keyword>
<dbReference type="Proteomes" id="UP000009885">
    <property type="component" value="Unassembled WGS sequence"/>
</dbReference>
<evidence type="ECO:0000256" key="2">
    <source>
        <dbReference type="ARBA" id="ARBA00022801"/>
    </source>
</evidence>
<dbReference type="EMBL" id="AMSQ01000003">
    <property type="protein sequence ID" value="EKU49995.1"/>
    <property type="molecule type" value="Genomic_DNA"/>
</dbReference>
<dbReference type="PIRSF" id="PIRSF016557">
    <property type="entry name" value="Caps_synth_CpsB"/>
    <property type="match status" value="1"/>
</dbReference>
<dbReference type="PATRIC" id="fig|1229783.3.peg.396"/>
<comment type="catalytic activity">
    <reaction evidence="4 5">
        <text>O-phospho-L-tyrosyl-[protein] + H2O = L-tyrosyl-[protein] + phosphate</text>
        <dbReference type="Rhea" id="RHEA:10684"/>
        <dbReference type="Rhea" id="RHEA-COMP:10136"/>
        <dbReference type="Rhea" id="RHEA-COMP:20101"/>
        <dbReference type="ChEBI" id="CHEBI:15377"/>
        <dbReference type="ChEBI" id="CHEBI:43474"/>
        <dbReference type="ChEBI" id="CHEBI:46858"/>
        <dbReference type="ChEBI" id="CHEBI:61978"/>
        <dbReference type="EC" id="3.1.3.48"/>
    </reaction>
</comment>